<dbReference type="AlphaFoldDB" id="A0A2A6CY84"/>
<feature type="region of interest" description="Disordered" evidence="1">
    <location>
        <begin position="293"/>
        <end position="321"/>
    </location>
</feature>
<keyword evidence="3" id="KW-1185">Reference proteome</keyword>
<name>A0A2A6CY84_PRIPA</name>
<proteinExistence type="predicted"/>
<evidence type="ECO:0000313" key="2">
    <source>
        <dbReference type="EnsemblMetazoa" id="PPA36147.1"/>
    </source>
</evidence>
<organism evidence="2 3">
    <name type="scientific">Pristionchus pacificus</name>
    <name type="common">Parasitic nematode worm</name>
    <dbReference type="NCBI Taxonomy" id="54126"/>
    <lineage>
        <taxon>Eukaryota</taxon>
        <taxon>Metazoa</taxon>
        <taxon>Ecdysozoa</taxon>
        <taxon>Nematoda</taxon>
        <taxon>Chromadorea</taxon>
        <taxon>Rhabditida</taxon>
        <taxon>Rhabditina</taxon>
        <taxon>Diplogasteromorpha</taxon>
        <taxon>Diplogasteroidea</taxon>
        <taxon>Neodiplogasteridae</taxon>
        <taxon>Pristionchus</taxon>
    </lineage>
</organism>
<sequence length="894" mass="95218">MRTESLEKEGQARIGFFTSHTPSPPSYLPSFPMVSRMLLLVALLVPLISALQSCFDLAPAGWSSDRMLVGDISTVPSMEECEMRCYALPSTTCAAISYAASLCALLGPETGRAPPCGSGGWITNAAPTAPLWIRKCDLPPTTTTTTTTPSTTTTAGCAPLKAGTMTIQRTPLQTQTLTCNNGVWMNGGAVMDTSLKIYCATGCVKLPVVSSITWYNTDAEVPTYDAANSTATCVSPRLVVINFWPPGWSCLLGIVHQFRECAHCRKQSCLGMHGPSRFELAICQLSSLNHAHNEENSNQNEDDEEGDRIDEGKGTKEDLDVRRNGVEGLDDVCNPSYLPSFPMVSRMLLLVALLVPLISALQSCFDLAPAGWSSDRMLVGDISTVPSMEECEMRCYALPSTTCAAISYAASLCALLGPETGRAPPCGSGGWITNAAPTAPLWIRKCDLPPTTTTTTTTPSTTTTAGCAPLKAGTMTIQRTPLQTQTLTCNNGVWMNGGAVMDTSLKIYCATGCVKLPVVSSITWYNTDAEVPTYDAANSTATCVSPRLVVINFWPPGWSCLLGIVHQFRECAHCRKQSCLGMHGPSRFELAICQLSSLNHAHNEENSNQNEDDEEGDRIDEGKGTKEDLDVRRNGVEGLDDVCNPSYLPSFPMVSRMLLLVALLVPLISALQSCFDLAPAGWSSDRMLVGDISTVPSMEECEMRCYALPSTTCAAISYAASLCALLGPETGRAPPCGSGGWITNAAPTAPLWIRKCDLPPTTTTTTTTPSTTTTAGCAPLKAGTMTIQRTPLQTQTLTCNNGVWMNGGAVMDTSLKIYCATGCVKLPVVSSITWYNTDAEVPTYDAANSTATCVGAACWGSYISFASVHIAGSNPASVCMGPADSSWQYVSCPP</sequence>
<feature type="compositionally biased region" description="Basic and acidic residues" evidence="1">
    <location>
        <begin position="309"/>
        <end position="321"/>
    </location>
</feature>
<reference evidence="3" key="1">
    <citation type="journal article" date="2008" name="Nat. Genet.">
        <title>The Pristionchus pacificus genome provides a unique perspective on nematode lifestyle and parasitism.</title>
        <authorList>
            <person name="Dieterich C."/>
            <person name="Clifton S.W."/>
            <person name="Schuster L.N."/>
            <person name="Chinwalla A."/>
            <person name="Delehaunty K."/>
            <person name="Dinkelacker I."/>
            <person name="Fulton L."/>
            <person name="Fulton R."/>
            <person name="Godfrey J."/>
            <person name="Minx P."/>
            <person name="Mitreva M."/>
            <person name="Roeseler W."/>
            <person name="Tian H."/>
            <person name="Witte H."/>
            <person name="Yang S.P."/>
            <person name="Wilson R.K."/>
            <person name="Sommer R.J."/>
        </authorList>
    </citation>
    <scope>NUCLEOTIDE SEQUENCE [LARGE SCALE GENOMIC DNA]</scope>
    <source>
        <strain evidence="3">PS312</strain>
    </source>
</reference>
<protein>
    <submittedName>
        <fullName evidence="2">Uncharacterized protein</fullName>
    </submittedName>
</protein>
<feature type="compositionally biased region" description="Basic and acidic residues" evidence="1">
    <location>
        <begin position="619"/>
        <end position="631"/>
    </location>
</feature>
<gene>
    <name evidence="2" type="primary">WBGene00274516</name>
</gene>
<reference evidence="2" key="2">
    <citation type="submission" date="2022-06" db="UniProtKB">
        <authorList>
            <consortium name="EnsemblMetazoa"/>
        </authorList>
    </citation>
    <scope>IDENTIFICATION</scope>
    <source>
        <strain evidence="2">PS312</strain>
    </source>
</reference>
<feature type="region of interest" description="Disordered" evidence="1">
    <location>
        <begin position="603"/>
        <end position="631"/>
    </location>
</feature>
<dbReference type="Proteomes" id="UP000005239">
    <property type="component" value="Unassembled WGS sequence"/>
</dbReference>
<accession>A0A2A6CY84</accession>
<evidence type="ECO:0000256" key="1">
    <source>
        <dbReference type="SAM" id="MobiDB-lite"/>
    </source>
</evidence>
<evidence type="ECO:0000313" key="3">
    <source>
        <dbReference type="Proteomes" id="UP000005239"/>
    </source>
</evidence>
<accession>A0A8R1YV36</accession>
<dbReference type="EnsemblMetazoa" id="PPA36147.1">
    <property type="protein sequence ID" value="PPA36147.1"/>
    <property type="gene ID" value="WBGene00274516"/>
</dbReference>